<keyword evidence="1" id="KW-0812">Transmembrane</keyword>
<organism evidence="2 3">
    <name type="scientific">Enterococcus aquimarinus</name>
    <dbReference type="NCBI Taxonomy" id="328396"/>
    <lineage>
        <taxon>Bacteria</taxon>
        <taxon>Bacillati</taxon>
        <taxon>Bacillota</taxon>
        <taxon>Bacilli</taxon>
        <taxon>Lactobacillales</taxon>
        <taxon>Enterococcaceae</taxon>
        <taxon>Enterococcus</taxon>
    </lineage>
</organism>
<dbReference type="Proteomes" id="UP000182149">
    <property type="component" value="Unassembled WGS sequence"/>
</dbReference>
<reference evidence="2 3" key="1">
    <citation type="submission" date="2014-12" db="EMBL/GenBank/DDBJ databases">
        <title>Draft genome sequences of 29 type strains of Enterococci.</title>
        <authorList>
            <person name="Zhong Z."/>
            <person name="Sun Z."/>
            <person name="Liu W."/>
            <person name="Zhang W."/>
            <person name="Zhang H."/>
        </authorList>
    </citation>
    <scope>NUCLEOTIDE SEQUENCE [LARGE SCALE GENOMIC DNA]</scope>
    <source>
        <strain evidence="2 3">DSM 17690</strain>
    </source>
</reference>
<name>A0A1L8QUH3_9ENTE</name>
<dbReference type="AlphaFoldDB" id="A0A1L8QUH3"/>
<evidence type="ECO:0000313" key="2">
    <source>
        <dbReference type="EMBL" id="OJG11142.1"/>
    </source>
</evidence>
<evidence type="ECO:0000256" key="1">
    <source>
        <dbReference type="SAM" id="Phobius"/>
    </source>
</evidence>
<accession>A0A1L8QUH3</accession>
<dbReference type="EMBL" id="JXKD01000004">
    <property type="protein sequence ID" value="OJG11142.1"/>
    <property type="molecule type" value="Genomic_DNA"/>
</dbReference>
<keyword evidence="1" id="KW-0472">Membrane</keyword>
<comment type="caution">
    <text evidence="2">The sequence shown here is derived from an EMBL/GenBank/DDBJ whole genome shotgun (WGS) entry which is preliminary data.</text>
</comment>
<keyword evidence="1" id="KW-1133">Transmembrane helix</keyword>
<evidence type="ECO:0000313" key="3">
    <source>
        <dbReference type="Proteomes" id="UP000182149"/>
    </source>
</evidence>
<keyword evidence="3" id="KW-1185">Reference proteome</keyword>
<sequence>MDYHSFALITIKGGHAFMIENNRAIRISFHFIEYIVTVFLALVVYQALFKTILTKQIHFFFYILY</sequence>
<gene>
    <name evidence="2" type="ORF">RU93_GL001629</name>
</gene>
<protein>
    <submittedName>
        <fullName evidence="2">Uncharacterized protein</fullName>
    </submittedName>
</protein>
<feature type="transmembrane region" description="Helical" evidence="1">
    <location>
        <begin position="27"/>
        <end position="48"/>
    </location>
</feature>
<proteinExistence type="predicted"/>